<dbReference type="KEGG" id="sulj:SJPD1_1694"/>
<reference evidence="6" key="1">
    <citation type="submission" date="2017-09" db="EMBL/GenBank/DDBJ databases">
        <title>The complete genome of Sulfurospirillum sp. JPD-1.</title>
        <authorList>
            <person name="Goris T."/>
        </authorList>
    </citation>
    <scope>NUCLEOTIDE SEQUENCE [LARGE SCALE GENOMIC DNA]</scope>
    <source>
        <strain evidence="6">JPD-1</strain>
    </source>
</reference>
<feature type="transmembrane region" description="Helical" evidence="3">
    <location>
        <begin position="12"/>
        <end position="34"/>
    </location>
</feature>
<dbReference type="FunFam" id="3.30.70.270:FF:000001">
    <property type="entry name" value="Diguanylate cyclase domain protein"/>
    <property type="match status" value="1"/>
</dbReference>
<dbReference type="PROSITE" id="PS50887">
    <property type="entry name" value="GGDEF"/>
    <property type="match status" value="1"/>
</dbReference>
<dbReference type="Proteomes" id="UP000217349">
    <property type="component" value="Chromosome"/>
</dbReference>
<dbReference type="EMBL" id="CP023275">
    <property type="protein sequence ID" value="ATB69799.1"/>
    <property type="molecule type" value="Genomic_DNA"/>
</dbReference>
<proteinExistence type="predicted"/>
<comment type="catalytic activity">
    <reaction evidence="2">
        <text>2 GTP = 3',3'-c-di-GMP + 2 diphosphate</text>
        <dbReference type="Rhea" id="RHEA:24898"/>
        <dbReference type="ChEBI" id="CHEBI:33019"/>
        <dbReference type="ChEBI" id="CHEBI:37565"/>
        <dbReference type="ChEBI" id="CHEBI:58805"/>
        <dbReference type="EC" id="2.7.7.65"/>
    </reaction>
</comment>
<evidence type="ECO:0000256" key="2">
    <source>
        <dbReference type="ARBA" id="ARBA00034247"/>
    </source>
</evidence>
<organism evidence="5 6">
    <name type="scientific">Sulfurospirillum diekertiae</name>
    <dbReference type="NCBI Taxonomy" id="1854492"/>
    <lineage>
        <taxon>Bacteria</taxon>
        <taxon>Pseudomonadati</taxon>
        <taxon>Campylobacterota</taxon>
        <taxon>Epsilonproteobacteria</taxon>
        <taxon>Campylobacterales</taxon>
        <taxon>Sulfurospirillaceae</taxon>
        <taxon>Sulfurospirillum</taxon>
    </lineage>
</organism>
<dbReference type="NCBIfam" id="TIGR00254">
    <property type="entry name" value="GGDEF"/>
    <property type="match status" value="1"/>
</dbReference>
<dbReference type="GO" id="GO:0052621">
    <property type="term" value="F:diguanylate cyclase activity"/>
    <property type="evidence" value="ECO:0007669"/>
    <property type="project" value="UniProtKB-EC"/>
</dbReference>
<dbReference type="InterPro" id="IPR029787">
    <property type="entry name" value="Nucleotide_cyclase"/>
</dbReference>
<accession>A0A290HWQ4</accession>
<name>A0A290HWQ4_9BACT</name>
<dbReference type="Gene3D" id="3.30.70.270">
    <property type="match status" value="1"/>
</dbReference>
<evidence type="ECO:0000259" key="4">
    <source>
        <dbReference type="PROSITE" id="PS50887"/>
    </source>
</evidence>
<evidence type="ECO:0000313" key="6">
    <source>
        <dbReference type="Proteomes" id="UP000217349"/>
    </source>
</evidence>
<dbReference type="InterPro" id="IPR050469">
    <property type="entry name" value="Diguanylate_Cyclase"/>
</dbReference>
<dbReference type="PANTHER" id="PTHR45138">
    <property type="entry name" value="REGULATORY COMPONENTS OF SENSORY TRANSDUCTION SYSTEM"/>
    <property type="match status" value="1"/>
</dbReference>
<dbReference type="InterPro" id="IPR043128">
    <property type="entry name" value="Rev_trsase/Diguanyl_cyclase"/>
</dbReference>
<keyword evidence="3" id="KW-0472">Membrane</keyword>
<evidence type="ECO:0000256" key="1">
    <source>
        <dbReference type="ARBA" id="ARBA00012528"/>
    </source>
</evidence>
<keyword evidence="5" id="KW-0548">Nucleotidyltransferase</keyword>
<dbReference type="RefSeq" id="WP_096046758.1">
    <property type="nucleotide sequence ID" value="NZ_CP023275.1"/>
</dbReference>
<evidence type="ECO:0000313" key="5">
    <source>
        <dbReference type="EMBL" id="ATB69799.1"/>
    </source>
</evidence>
<dbReference type="SUPFAM" id="SSF55073">
    <property type="entry name" value="Nucleotide cyclase"/>
    <property type="match status" value="1"/>
</dbReference>
<keyword evidence="5" id="KW-0808">Transferase</keyword>
<keyword evidence="3" id="KW-0812">Transmembrane</keyword>
<dbReference type="InterPro" id="IPR000160">
    <property type="entry name" value="GGDEF_dom"/>
</dbReference>
<gene>
    <name evidence="5" type="ORF">SJPD1_1694</name>
</gene>
<dbReference type="SMART" id="SM00267">
    <property type="entry name" value="GGDEF"/>
    <property type="match status" value="1"/>
</dbReference>
<evidence type="ECO:0000256" key="3">
    <source>
        <dbReference type="SAM" id="Phobius"/>
    </source>
</evidence>
<keyword evidence="3" id="KW-1133">Transmembrane helix</keyword>
<feature type="transmembrane region" description="Helical" evidence="3">
    <location>
        <begin position="59"/>
        <end position="85"/>
    </location>
</feature>
<dbReference type="AlphaFoldDB" id="A0A290HWQ4"/>
<dbReference type="EC" id="2.7.7.65" evidence="1"/>
<dbReference type="OrthoDB" id="9790367at2"/>
<feature type="domain" description="GGDEF" evidence="4">
    <location>
        <begin position="126"/>
        <end position="261"/>
    </location>
</feature>
<protein>
    <recommendedName>
        <fullName evidence="1">diguanylate cyclase</fullName>
        <ecNumber evidence="1">2.7.7.65</ecNumber>
    </recommendedName>
</protein>
<dbReference type="Pfam" id="PF00990">
    <property type="entry name" value="GGDEF"/>
    <property type="match status" value="1"/>
</dbReference>
<dbReference type="CDD" id="cd01949">
    <property type="entry name" value="GGDEF"/>
    <property type="match status" value="1"/>
</dbReference>
<sequence>MKRIPRILLKKPILLGSITFVVNLVISMSPVLYLHGKHVEHYKSIPSFNTQLLIEEQDIVYSALLYSFIFAFIISILITLLAFFFKKSYLEVENLSHFDGLTGLYNRLMFMNVFQKEIQKVKRNRDYLFLVILDIDDFKPINDTYGHLIGDEAIKITASTLQQLLRASESIARFGGDEFIISIVDQDKNAASTIVNRILNEFNNKTIPVSRNHDQQELQINLSIGYTLYRSDDDFKTMLQRADQALYISKEAGKNTATFLA</sequence>
<dbReference type="PANTHER" id="PTHR45138:SF9">
    <property type="entry name" value="DIGUANYLATE CYCLASE DGCM-RELATED"/>
    <property type="match status" value="1"/>
</dbReference>